<sequence length="72" mass="8244">MECFKIRTYGRMELAQAYCPDMNPRAAYHKLSLWIDRYPNLREQLAAIGASPKSRTYTPAQVKLIVEALGEP</sequence>
<protein>
    <recommendedName>
        <fullName evidence="3">DUF4248 domain-containing protein</fullName>
    </recommendedName>
</protein>
<dbReference type="Pfam" id="PF14053">
    <property type="entry name" value="DUF4248"/>
    <property type="match status" value="1"/>
</dbReference>
<dbReference type="EMBL" id="LFQU01000037">
    <property type="protein sequence ID" value="KOO67269.1"/>
    <property type="molecule type" value="Genomic_DNA"/>
</dbReference>
<dbReference type="AlphaFoldDB" id="A0A8E1QX26"/>
<dbReference type="RefSeq" id="WP_021853817.1">
    <property type="nucleotide sequence ID" value="NZ_DAWBWQ010000008.1"/>
</dbReference>
<evidence type="ECO:0000313" key="1">
    <source>
        <dbReference type="EMBL" id="KOO67269.1"/>
    </source>
</evidence>
<dbReference type="OrthoDB" id="1122631at2"/>
<evidence type="ECO:0000313" key="2">
    <source>
        <dbReference type="Proteomes" id="UP000036951"/>
    </source>
</evidence>
<reference evidence="1 2" key="1">
    <citation type="submission" date="2015-06" db="EMBL/GenBank/DDBJ databases">
        <title>Prevotella sp. 109, sp. nov., a novel member of the family Prevotellaceae isolated from human faeces.</title>
        <authorList>
            <person name="Shkoporov A.N."/>
            <person name="Chaplin A.V."/>
            <person name="Kafarskaia L.I."/>
            <person name="Efimov B.A."/>
        </authorList>
    </citation>
    <scope>NUCLEOTIDE SEQUENCE [LARGE SCALE GENOMIC DNA]</scope>
    <source>
        <strain evidence="1 2">109</strain>
    </source>
</reference>
<proteinExistence type="predicted"/>
<organism evidence="1 2">
    <name type="scientific">Xylanibacter rarus</name>
    <dbReference type="NCBI Taxonomy" id="1676614"/>
    <lineage>
        <taxon>Bacteria</taxon>
        <taxon>Pseudomonadati</taxon>
        <taxon>Bacteroidota</taxon>
        <taxon>Bacteroidia</taxon>
        <taxon>Bacteroidales</taxon>
        <taxon>Prevotellaceae</taxon>
        <taxon>Xylanibacter</taxon>
    </lineage>
</organism>
<dbReference type="InterPro" id="IPR025342">
    <property type="entry name" value="DUF4248"/>
</dbReference>
<keyword evidence="2" id="KW-1185">Reference proteome</keyword>
<evidence type="ECO:0008006" key="3">
    <source>
        <dbReference type="Google" id="ProtNLM"/>
    </source>
</evidence>
<dbReference type="Proteomes" id="UP000036951">
    <property type="component" value="Unassembled WGS sequence"/>
</dbReference>
<gene>
    <name evidence="1" type="ORF">ACU52_13125</name>
</gene>
<comment type="caution">
    <text evidence="1">The sequence shown here is derived from an EMBL/GenBank/DDBJ whole genome shotgun (WGS) entry which is preliminary data.</text>
</comment>
<name>A0A8E1QX26_9BACT</name>
<accession>A0A8E1QX26</accession>